<reference evidence="10" key="1">
    <citation type="submission" date="2020-10" db="EMBL/GenBank/DDBJ databases">
        <authorList>
            <person name="Gilroy R."/>
        </authorList>
    </citation>
    <scope>NUCLEOTIDE SEQUENCE</scope>
    <source>
        <strain evidence="10">10532</strain>
    </source>
</reference>
<accession>A0A9D9HQR3</accession>
<dbReference type="GO" id="GO:0005524">
    <property type="term" value="F:ATP binding"/>
    <property type="evidence" value="ECO:0007669"/>
    <property type="project" value="UniProtKB-KW"/>
</dbReference>
<keyword evidence="5 8" id="KW-0547">Nucleotide-binding</keyword>
<feature type="binding site" evidence="8">
    <location>
        <position position="17"/>
    </location>
    <ligand>
        <name>ATP</name>
        <dbReference type="ChEBI" id="CHEBI:30616"/>
    </ligand>
</feature>
<dbReference type="InterPro" id="IPR001057">
    <property type="entry name" value="Glu/AcGlu_kinase"/>
</dbReference>
<evidence type="ECO:0000259" key="9">
    <source>
        <dbReference type="Pfam" id="PF00696"/>
    </source>
</evidence>
<dbReference type="InterPro" id="IPR005715">
    <property type="entry name" value="Glu_5kinase/COase_Synthase"/>
</dbReference>
<evidence type="ECO:0000313" key="10">
    <source>
        <dbReference type="EMBL" id="MBO8458512.1"/>
    </source>
</evidence>
<dbReference type="PRINTS" id="PR00474">
    <property type="entry name" value="GLU5KINASE"/>
</dbReference>
<keyword evidence="7 8" id="KW-0067">ATP-binding</keyword>
<proteinExistence type="inferred from homology"/>
<evidence type="ECO:0000256" key="4">
    <source>
        <dbReference type="ARBA" id="ARBA00022679"/>
    </source>
</evidence>
<feature type="binding site" evidence="8">
    <location>
        <position position="57"/>
    </location>
    <ligand>
        <name>substrate</name>
    </ligand>
</feature>
<feature type="binding site" evidence="8">
    <location>
        <begin position="218"/>
        <end position="224"/>
    </location>
    <ligand>
        <name>ATP</name>
        <dbReference type="ChEBI" id="CHEBI:30616"/>
    </ligand>
</feature>
<name>A0A9D9HQR3_9SPIR</name>
<reference evidence="10" key="2">
    <citation type="journal article" date="2021" name="PeerJ">
        <title>Extensive microbial diversity within the chicken gut microbiome revealed by metagenomics and culture.</title>
        <authorList>
            <person name="Gilroy R."/>
            <person name="Ravi A."/>
            <person name="Getino M."/>
            <person name="Pursley I."/>
            <person name="Horton D.L."/>
            <person name="Alikhan N.F."/>
            <person name="Baker D."/>
            <person name="Gharbi K."/>
            <person name="Hall N."/>
            <person name="Watson M."/>
            <person name="Adriaenssens E.M."/>
            <person name="Foster-Nyarko E."/>
            <person name="Jarju S."/>
            <person name="Secka A."/>
            <person name="Antonio M."/>
            <person name="Oren A."/>
            <person name="Chaudhuri R.R."/>
            <person name="La Ragione R."/>
            <person name="Hildebrand F."/>
            <person name="Pallen M.J."/>
        </authorList>
    </citation>
    <scope>NUCLEOTIDE SEQUENCE</scope>
    <source>
        <strain evidence="10">10532</strain>
    </source>
</reference>
<keyword evidence="2 8" id="KW-0028">Amino-acid biosynthesis</keyword>
<organism evidence="10 11">
    <name type="scientific">Candidatus Gallitreponema excrementavium</name>
    <dbReference type="NCBI Taxonomy" id="2840840"/>
    <lineage>
        <taxon>Bacteria</taxon>
        <taxon>Pseudomonadati</taxon>
        <taxon>Spirochaetota</taxon>
        <taxon>Spirochaetia</taxon>
        <taxon>Spirochaetales</taxon>
        <taxon>Candidatus Gallitreponema</taxon>
    </lineage>
</organism>
<comment type="similarity">
    <text evidence="8">Belongs to the glutamate 5-kinase family.</text>
</comment>
<comment type="pathway">
    <text evidence="8">Amino-acid biosynthesis; L-proline biosynthesis; L-glutamate 5-semialdehyde from L-glutamate: step 1/2.</text>
</comment>
<dbReference type="CDD" id="cd04242">
    <property type="entry name" value="AAK_G5K_ProB"/>
    <property type="match status" value="1"/>
</dbReference>
<dbReference type="GO" id="GO:0005829">
    <property type="term" value="C:cytosol"/>
    <property type="evidence" value="ECO:0007669"/>
    <property type="project" value="TreeGrafter"/>
</dbReference>
<dbReference type="InterPro" id="IPR036393">
    <property type="entry name" value="AceGlu_kinase-like_sf"/>
</dbReference>
<feature type="binding site" evidence="8">
    <location>
        <position position="144"/>
    </location>
    <ligand>
        <name>substrate</name>
    </ligand>
</feature>
<keyword evidence="4 8" id="KW-0808">Transferase</keyword>
<sequence>MEDIQQVIKESRKIVIKIGSNTLALADGTINRPFMDSFAQQCRNLIDAGKQVCLVSSGAGVAGVSTIHKWARKKDIHYRQALCSIGQVELMDQWRGAFSKQGLHIGQLLLTKEDFSDEHRSLNIRNTLFTLVDEGVIPIVNENDSVCCDEIRIGDNDNLSALTVILWGGDLLILFSDIDGVYDRSPKEDSGAKLIPIVEDIQDLRSKIKIGAANEFGTGGIETKIHAAEKTTVYGIPMILSSGKKENCLKALAEGTQPGTLFLGK</sequence>
<protein>
    <recommendedName>
        <fullName evidence="8">Glutamate 5-kinase</fullName>
        <ecNumber evidence="8">2.7.2.11</ecNumber>
    </recommendedName>
    <alternativeName>
        <fullName evidence="8">Gamma-glutamyl kinase</fullName>
        <shortName evidence="8">GK</shortName>
    </alternativeName>
</protein>
<dbReference type="PIRSF" id="PIRSF000729">
    <property type="entry name" value="GK"/>
    <property type="match status" value="1"/>
</dbReference>
<dbReference type="GO" id="GO:0055129">
    <property type="term" value="P:L-proline biosynthetic process"/>
    <property type="evidence" value="ECO:0007669"/>
    <property type="project" value="UniProtKB-UniRule"/>
</dbReference>
<comment type="catalytic activity">
    <reaction evidence="8">
        <text>L-glutamate + ATP = L-glutamyl 5-phosphate + ADP</text>
        <dbReference type="Rhea" id="RHEA:14877"/>
        <dbReference type="ChEBI" id="CHEBI:29985"/>
        <dbReference type="ChEBI" id="CHEBI:30616"/>
        <dbReference type="ChEBI" id="CHEBI:58274"/>
        <dbReference type="ChEBI" id="CHEBI:456216"/>
        <dbReference type="EC" id="2.7.2.11"/>
    </reaction>
</comment>
<keyword evidence="6 8" id="KW-0418">Kinase</keyword>
<evidence type="ECO:0000256" key="8">
    <source>
        <dbReference type="HAMAP-Rule" id="MF_00456"/>
    </source>
</evidence>
<dbReference type="Gene3D" id="3.40.1160.10">
    <property type="entry name" value="Acetylglutamate kinase-like"/>
    <property type="match status" value="1"/>
</dbReference>
<evidence type="ECO:0000256" key="6">
    <source>
        <dbReference type="ARBA" id="ARBA00022777"/>
    </source>
</evidence>
<gene>
    <name evidence="8 10" type="primary">proB</name>
    <name evidence="10" type="ORF">IAA81_09855</name>
</gene>
<feature type="binding site" evidence="8">
    <location>
        <begin position="176"/>
        <end position="177"/>
    </location>
    <ligand>
        <name>ATP</name>
        <dbReference type="ChEBI" id="CHEBI:30616"/>
    </ligand>
</feature>
<dbReference type="HAMAP" id="MF_00456">
    <property type="entry name" value="ProB"/>
    <property type="match status" value="1"/>
</dbReference>
<comment type="caution">
    <text evidence="10">The sequence shown here is derived from an EMBL/GenBank/DDBJ whole genome shotgun (WGS) entry which is preliminary data.</text>
</comment>
<dbReference type="PANTHER" id="PTHR43654">
    <property type="entry name" value="GLUTAMATE 5-KINASE"/>
    <property type="match status" value="1"/>
</dbReference>
<evidence type="ECO:0000256" key="1">
    <source>
        <dbReference type="ARBA" id="ARBA00022490"/>
    </source>
</evidence>
<dbReference type="NCBIfam" id="TIGR01027">
    <property type="entry name" value="proB"/>
    <property type="match status" value="1"/>
</dbReference>
<keyword evidence="1 8" id="KW-0963">Cytoplasm</keyword>
<evidence type="ECO:0000256" key="5">
    <source>
        <dbReference type="ARBA" id="ARBA00022741"/>
    </source>
</evidence>
<dbReference type="EMBL" id="JADIMM010000111">
    <property type="protein sequence ID" value="MBO8458512.1"/>
    <property type="molecule type" value="Genomic_DNA"/>
</dbReference>
<dbReference type="InterPro" id="IPR041739">
    <property type="entry name" value="G5K_ProB"/>
</dbReference>
<dbReference type="SUPFAM" id="SSF53633">
    <property type="entry name" value="Carbamate kinase-like"/>
    <property type="match status" value="1"/>
</dbReference>
<evidence type="ECO:0000313" key="11">
    <source>
        <dbReference type="Proteomes" id="UP000823638"/>
    </source>
</evidence>
<dbReference type="Proteomes" id="UP000823638">
    <property type="component" value="Unassembled WGS sequence"/>
</dbReference>
<evidence type="ECO:0000256" key="3">
    <source>
        <dbReference type="ARBA" id="ARBA00022650"/>
    </source>
</evidence>
<dbReference type="PANTHER" id="PTHR43654:SF1">
    <property type="entry name" value="ISOPENTENYL PHOSPHATE KINASE"/>
    <property type="match status" value="1"/>
</dbReference>
<feature type="binding site" evidence="8">
    <location>
        <position position="156"/>
    </location>
    <ligand>
        <name>substrate</name>
    </ligand>
</feature>
<keyword evidence="3 8" id="KW-0641">Proline biosynthesis</keyword>
<dbReference type="FunFam" id="3.40.1160.10:FF:000006">
    <property type="entry name" value="Glutamate 5-kinase"/>
    <property type="match status" value="1"/>
</dbReference>
<evidence type="ECO:0000256" key="7">
    <source>
        <dbReference type="ARBA" id="ARBA00022840"/>
    </source>
</evidence>
<evidence type="ECO:0000256" key="2">
    <source>
        <dbReference type="ARBA" id="ARBA00022605"/>
    </source>
</evidence>
<dbReference type="EC" id="2.7.2.11" evidence="8"/>
<dbReference type="InterPro" id="IPR001048">
    <property type="entry name" value="Asp/Glu/Uridylate_kinase"/>
</dbReference>
<dbReference type="GO" id="GO:0004349">
    <property type="term" value="F:glutamate 5-kinase activity"/>
    <property type="evidence" value="ECO:0007669"/>
    <property type="project" value="UniProtKB-UniRule"/>
</dbReference>
<dbReference type="AlphaFoldDB" id="A0A9D9HQR3"/>
<comment type="function">
    <text evidence="8">Catalyzes the transfer of a phosphate group to glutamate to form L-glutamate 5-phosphate.</text>
</comment>
<dbReference type="Pfam" id="PF00696">
    <property type="entry name" value="AA_kinase"/>
    <property type="match status" value="1"/>
</dbReference>
<feature type="domain" description="Aspartate/glutamate/uridylate kinase" evidence="9">
    <location>
        <begin position="13"/>
        <end position="239"/>
    </location>
</feature>
<dbReference type="InterPro" id="IPR011529">
    <property type="entry name" value="Glu_5kinase"/>
</dbReference>
<comment type="subcellular location">
    <subcellularLocation>
        <location evidence="8">Cytoplasm</location>
    </subcellularLocation>
</comment>